<dbReference type="Gene3D" id="3.30.460.20">
    <property type="entry name" value="CorA soluble domain-like"/>
    <property type="match status" value="1"/>
</dbReference>
<keyword evidence="5 9" id="KW-0812">Transmembrane</keyword>
<protein>
    <submittedName>
        <fullName evidence="10">CorA-like Mg2+ transporter protein</fullName>
    </submittedName>
</protein>
<keyword evidence="4" id="KW-1003">Cell membrane</keyword>
<evidence type="ECO:0000313" key="11">
    <source>
        <dbReference type="Proteomes" id="UP001063166"/>
    </source>
</evidence>
<comment type="caution">
    <text evidence="10">The sequence shown here is derived from an EMBL/GenBank/DDBJ whole genome shotgun (WGS) entry which is preliminary data.</text>
</comment>
<dbReference type="OrthoDB" id="165352at2759"/>
<evidence type="ECO:0000256" key="9">
    <source>
        <dbReference type="SAM" id="Phobius"/>
    </source>
</evidence>
<dbReference type="SUPFAM" id="SSF144083">
    <property type="entry name" value="Magnesium transport protein CorA, transmembrane region"/>
    <property type="match status" value="1"/>
</dbReference>
<dbReference type="PANTHER" id="PTHR46494:SF1">
    <property type="entry name" value="CORA FAMILY METAL ION TRANSPORTER (EUROFUNG)"/>
    <property type="match status" value="1"/>
</dbReference>
<comment type="similarity">
    <text evidence="2">Belongs to the CorA metal ion transporter (MIT) (TC 1.A.35) family.</text>
</comment>
<dbReference type="Pfam" id="PF01544">
    <property type="entry name" value="CorA"/>
    <property type="match status" value="1"/>
</dbReference>
<keyword evidence="3" id="KW-0813">Transport</keyword>
<keyword evidence="11" id="KW-1185">Reference proteome</keyword>
<feature type="transmembrane region" description="Helical" evidence="9">
    <location>
        <begin position="438"/>
        <end position="459"/>
    </location>
</feature>
<evidence type="ECO:0000313" key="10">
    <source>
        <dbReference type="EMBL" id="GLB42205.1"/>
    </source>
</evidence>
<dbReference type="GO" id="GO:0015095">
    <property type="term" value="F:magnesium ion transmembrane transporter activity"/>
    <property type="evidence" value="ECO:0007669"/>
    <property type="project" value="TreeGrafter"/>
</dbReference>
<gene>
    <name evidence="10" type="ORF">LshimejAT787_1102200</name>
</gene>
<dbReference type="GO" id="GO:0000287">
    <property type="term" value="F:magnesium ion binding"/>
    <property type="evidence" value="ECO:0007669"/>
    <property type="project" value="TreeGrafter"/>
</dbReference>
<dbReference type="SUPFAM" id="SSF143865">
    <property type="entry name" value="CorA soluble domain-like"/>
    <property type="match status" value="1"/>
</dbReference>
<dbReference type="AlphaFoldDB" id="A0A9P3US97"/>
<dbReference type="InterPro" id="IPR045861">
    <property type="entry name" value="CorA_cytoplasmic_dom"/>
</dbReference>
<dbReference type="EMBL" id="BRPK01000011">
    <property type="protein sequence ID" value="GLB42205.1"/>
    <property type="molecule type" value="Genomic_DNA"/>
</dbReference>
<evidence type="ECO:0000256" key="8">
    <source>
        <dbReference type="SAM" id="MobiDB-lite"/>
    </source>
</evidence>
<dbReference type="InterPro" id="IPR045863">
    <property type="entry name" value="CorA_TM1_TM2"/>
</dbReference>
<evidence type="ECO:0000256" key="5">
    <source>
        <dbReference type="ARBA" id="ARBA00022692"/>
    </source>
</evidence>
<organism evidence="10 11">
    <name type="scientific">Lyophyllum shimeji</name>
    <name type="common">Hon-shimeji</name>
    <name type="synonym">Tricholoma shimeji</name>
    <dbReference type="NCBI Taxonomy" id="47721"/>
    <lineage>
        <taxon>Eukaryota</taxon>
        <taxon>Fungi</taxon>
        <taxon>Dikarya</taxon>
        <taxon>Basidiomycota</taxon>
        <taxon>Agaricomycotina</taxon>
        <taxon>Agaricomycetes</taxon>
        <taxon>Agaricomycetidae</taxon>
        <taxon>Agaricales</taxon>
        <taxon>Tricholomatineae</taxon>
        <taxon>Lyophyllaceae</taxon>
        <taxon>Lyophyllum</taxon>
    </lineage>
</organism>
<dbReference type="Gene3D" id="1.20.58.340">
    <property type="entry name" value="Magnesium transport protein CorA, transmembrane region"/>
    <property type="match status" value="2"/>
</dbReference>
<name>A0A9P3US97_LYOSH</name>
<accession>A0A9P3US97</accession>
<comment type="subcellular location">
    <subcellularLocation>
        <location evidence="1">Cell membrane</location>
        <topology evidence="1">Multi-pass membrane protein</topology>
    </subcellularLocation>
</comment>
<evidence type="ECO:0000256" key="3">
    <source>
        <dbReference type="ARBA" id="ARBA00022448"/>
    </source>
</evidence>
<reference evidence="10" key="1">
    <citation type="submission" date="2022-07" db="EMBL/GenBank/DDBJ databases">
        <title>The genome of Lyophyllum shimeji provides insight into the initial evolution of ectomycorrhizal fungal genome.</title>
        <authorList>
            <person name="Kobayashi Y."/>
            <person name="Shibata T."/>
            <person name="Hirakawa H."/>
            <person name="Shigenobu S."/>
            <person name="Nishiyama T."/>
            <person name="Yamada A."/>
            <person name="Hasebe M."/>
            <person name="Kawaguchi M."/>
        </authorList>
    </citation>
    <scope>NUCLEOTIDE SEQUENCE</scope>
    <source>
        <strain evidence="10">AT787</strain>
    </source>
</reference>
<evidence type="ECO:0000256" key="1">
    <source>
        <dbReference type="ARBA" id="ARBA00004651"/>
    </source>
</evidence>
<evidence type="ECO:0000256" key="2">
    <source>
        <dbReference type="ARBA" id="ARBA00009765"/>
    </source>
</evidence>
<evidence type="ECO:0000256" key="6">
    <source>
        <dbReference type="ARBA" id="ARBA00022989"/>
    </source>
</evidence>
<sequence length="611" mass="69016">MRRPQRRKLEHDEAGAEQGINPRGPEAEEGYRVFKQACVIEVVDYSSEDVSLRRMGNQELVRLMEEEPSSARDEQKPDRDASEGSRRTIRWINIGGIDWEVIRATAVRYNLHALSIEDILREQAHNQSKADYYQEHLFIRILCHMLDPEVDAGPPAMYTPAGLPSGLDSLLESGERAGEKPTSAEPWSKSTAGNERRQFTSMGKVLGSARQRQLLKIRTLAKGDRVDVRQEPMAIFLLRDGGTVITIYPSPTLEFTSPITERLLHRESILRTSEDSSLLVESMLDLVVDRVLEITDEYQAKIHQVEQDALLRLDLSLTRTLHILSGDLVMHRRTLEPIKKMIEGIMTHDQQRCIALAEAGQPINPSEQEQPPFQQSGQQTQRVQGYFSFKAKTYMADVSDHMDFILTSLDMFAGISQNLINYAFNMASYDTNEVMRRLTLITLICSPLSVLTGYFGMNFQHFDAINGSVSLFWKIAVPVTVVLVVLFMITDGRREEIQNVMMWAASGDSLDHGSPIGRRLVPRTRTLEFVGIIQVTSYLETPEIELCCFECLGLRGSFQFVCVVRASYEPGIGEESATMLMVWMVICRDVGGVRDLSYGSLNQESDILCPK</sequence>
<keyword evidence="7 9" id="KW-0472">Membrane</keyword>
<feature type="region of interest" description="Disordered" evidence="8">
    <location>
        <begin position="1"/>
        <end position="28"/>
    </location>
</feature>
<dbReference type="Proteomes" id="UP001063166">
    <property type="component" value="Unassembled WGS sequence"/>
</dbReference>
<dbReference type="InterPro" id="IPR002523">
    <property type="entry name" value="MgTranspt_CorA/ZnTranspt_ZntB"/>
</dbReference>
<proteinExistence type="inferred from homology"/>
<dbReference type="GO" id="GO:0015087">
    <property type="term" value="F:cobalt ion transmembrane transporter activity"/>
    <property type="evidence" value="ECO:0007669"/>
    <property type="project" value="TreeGrafter"/>
</dbReference>
<dbReference type="GO" id="GO:0005886">
    <property type="term" value="C:plasma membrane"/>
    <property type="evidence" value="ECO:0007669"/>
    <property type="project" value="UniProtKB-SubCell"/>
</dbReference>
<dbReference type="GO" id="GO:0050897">
    <property type="term" value="F:cobalt ion binding"/>
    <property type="evidence" value="ECO:0007669"/>
    <property type="project" value="TreeGrafter"/>
</dbReference>
<evidence type="ECO:0000256" key="7">
    <source>
        <dbReference type="ARBA" id="ARBA00023136"/>
    </source>
</evidence>
<feature type="region of interest" description="Disordered" evidence="8">
    <location>
        <begin position="63"/>
        <end position="85"/>
    </location>
</feature>
<feature type="region of interest" description="Disordered" evidence="8">
    <location>
        <begin position="168"/>
        <end position="194"/>
    </location>
</feature>
<feature type="transmembrane region" description="Helical" evidence="9">
    <location>
        <begin position="471"/>
        <end position="489"/>
    </location>
</feature>
<dbReference type="PANTHER" id="PTHR46494">
    <property type="entry name" value="CORA FAMILY METAL ION TRANSPORTER (EUROFUNG)"/>
    <property type="match status" value="1"/>
</dbReference>
<keyword evidence="6 9" id="KW-1133">Transmembrane helix</keyword>
<evidence type="ECO:0000256" key="4">
    <source>
        <dbReference type="ARBA" id="ARBA00022475"/>
    </source>
</evidence>